<reference evidence="1" key="2">
    <citation type="journal article" date="2015" name="Data Brief">
        <title>Shoot transcriptome of the giant reed, Arundo donax.</title>
        <authorList>
            <person name="Barrero R.A."/>
            <person name="Guerrero F.D."/>
            <person name="Moolhuijzen P."/>
            <person name="Goolsby J.A."/>
            <person name="Tidwell J."/>
            <person name="Bellgard S.E."/>
            <person name="Bellgard M.I."/>
        </authorList>
    </citation>
    <scope>NUCLEOTIDE SEQUENCE</scope>
    <source>
        <tissue evidence="1">Shoot tissue taken approximately 20 cm above the soil surface</tissue>
    </source>
</reference>
<protein>
    <submittedName>
        <fullName evidence="1">Uncharacterized protein</fullName>
    </submittedName>
</protein>
<reference evidence="1" key="1">
    <citation type="submission" date="2014-09" db="EMBL/GenBank/DDBJ databases">
        <authorList>
            <person name="Magalhaes I.L.F."/>
            <person name="Oliveira U."/>
            <person name="Santos F.R."/>
            <person name="Vidigal T.H.D.A."/>
            <person name="Brescovit A.D."/>
            <person name="Santos A.J."/>
        </authorList>
    </citation>
    <scope>NUCLEOTIDE SEQUENCE</scope>
    <source>
        <tissue evidence="1">Shoot tissue taken approximately 20 cm above the soil surface</tissue>
    </source>
</reference>
<sequence>MLYKFCKHLEAGKDSEAHVGGNWFLSHSLTHTELKACAAIASILILTGLWPCLAQLQI</sequence>
<name>A0A0A9EMQ1_ARUDO</name>
<dbReference type="AlphaFoldDB" id="A0A0A9EMQ1"/>
<evidence type="ECO:0000313" key="1">
    <source>
        <dbReference type="EMBL" id="JAE00284.1"/>
    </source>
</evidence>
<organism evidence="1">
    <name type="scientific">Arundo donax</name>
    <name type="common">Giant reed</name>
    <name type="synonym">Donax arundinaceus</name>
    <dbReference type="NCBI Taxonomy" id="35708"/>
    <lineage>
        <taxon>Eukaryota</taxon>
        <taxon>Viridiplantae</taxon>
        <taxon>Streptophyta</taxon>
        <taxon>Embryophyta</taxon>
        <taxon>Tracheophyta</taxon>
        <taxon>Spermatophyta</taxon>
        <taxon>Magnoliopsida</taxon>
        <taxon>Liliopsida</taxon>
        <taxon>Poales</taxon>
        <taxon>Poaceae</taxon>
        <taxon>PACMAD clade</taxon>
        <taxon>Arundinoideae</taxon>
        <taxon>Arundineae</taxon>
        <taxon>Arundo</taxon>
    </lineage>
</organism>
<dbReference type="EMBL" id="GBRH01197612">
    <property type="protein sequence ID" value="JAE00284.1"/>
    <property type="molecule type" value="Transcribed_RNA"/>
</dbReference>
<proteinExistence type="predicted"/>
<accession>A0A0A9EMQ1</accession>